<feature type="compositionally biased region" description="Basic residues" evidence="1">
    <location>
        <begin position="145"/>
        <end position="154"/>
    </location>
</feature>
<sequence length="182" mass="20541">MNSESELVHNDFSRAEPFPSGRKRNLSMPIQKLVESSQRRGVGDMPKLLTGGHELLVTNQELSGSGEDHRTLGRLEPIVSQRQSKKDKELDEEPKSFINRPEGGIGNDSSLAERRASGIYQLQTSSRSVQQKFQRASEEAERSQKPSRKGKRQSKLAQTSYTRVQDPQIRAFTSAQLKILRH</sequence>
<comment type="caution">
    <text evidence="2">The sequence shown here is derived from an EMBL/GenBank/DDBJ whole genome shotgun (WGS) entry which is preliminary data.</text>
</comment>
<proteinExistence type="predicted"/>
<feature type="compositionally biased region" description="Basic and acidic residues" evidence="1">
    <location>
        <begin position="1"/>
        <end position="14"/>
    </location>
</feature>
<feature type="compositionally biased region" description="Polar residues" evidence="1">
    <location>
        <begin position="120"/>
        <end position="134"/>
    </location>
</feature>
<feature type="compositionally biased region" description="Basic and acidic residues" evidence="1">
    <location>
        <begin position="135"/>
        <end position="144"/>
    </location>
</feature>
<dbReference type="EMBL" id="AVOT02020519">
    <property type="protein sequence ID" value="MBW0508749.1"/>
    <property type="molecule type" value="Genomic_DNA"/>
</dbReference>
<feature type="region of interest" description="Disordered" evidence="1">
    <location>
        <begin position="1"/>
        <end position="165"/>
    </location>
</feature>
<accession>A0A9Q3HMZ3</accession>
<dbReference type="Proteomes" id="UP000765509">
    <property type="component" value="Unassembled WGS sequence"/>
</dbReference>
<evidence type="ECO:0000313" key="2">
    <source>
        <dbReference type="EMBL" id="MBW0508749.1"/>
    </source>
</evidence>
<evidence type="ECO:0000256" key="1">
    <source>
        <dbReference type="SAM" id="MobiDB-lite"/>
    </source>
</evidence>
<gene>
    <name evidence="2" type="ORF">O181_048464</name>
</gene>
<evidence type="ECO:0000313" key="3">
    <source>
        <dbReference type="Proteomes" id="UP000765509"/>
    </source>
</evidence>
<keyword evidence="3" id="KW-1185">Reference proteome</keyword>
<protein>
    <submittedName>
        <fullName evidence="2">Uncharacterized protein</fullName>
    </submittedName>
</protein>
<feature type="compositionally biased region" description="Basic and acidic residues" evidence="1">
    <location>
        <begin position="84"/>
        <end position="95"/>
    </location>
</feature>
<feature type="compositionally biased region" description="Polar residues" evidence="1">
    <location>
        <begin position="155"/>
        <end position="165"/>
    </location>
</feature>
<reference evidence="2" key="1">
    <citation type="submission" date="2021-03" db="EMBL/GenBank/DDBJ databases">
        <title>Draft genome sequence of rust myrtle Austropuccinia psidii MF-1, a brazilian biotype.</title>
        <authorList>
            <person name="Quecine M.C."/>
            <person name="Pachon D.M.R."/>
            <person name="Bonatelli M.L."/>
            <person name="Correr F.H."/>
            <person name="Franceschini L.M."/>
            <person name="Leite T.F."/>
            <person name="Margarido G.R.A."/>
            <person name="Almeida C.A."/>
            <person name="Ferrarezi J.A."/>
            <person name="Labate C.A."/>
        </authorList>
    </citation>
    <scope>NUCLEOTIDE SEQUENCE</scope>
    <source>
        <strain evidence="2">MF-1</strain>
    </source>
</reference>
<dbReference type="AlphaFoldDB" id="A0A9Q3HMZ3"/>
<organism evidence="2 3">
    <name type="scientific">Austropuccinia psidii MF-1</name>
    <dbReference type="NCBI Taxonomy" id="1389203"/>
    <lineage>
        <taxon>Eukaryota</taxon>
        <taxon>Fungi</taxon>
        <taxon>Dikarya</taxon>
        <taxon>Basidiomycota</taxon>
        <taxon>Pucciniomycotina</taxon>
        <taxon>Pucciniomycetes</taxon>
        <taxon>Pucciniales</taxon>
        <taxon>Sphaerophragmiaceae</taxon>
        <taxon>Austropuccinia</taxon>
    </lineage>
</organism>
<name>A0A9Q3HMZ3_9BASI</name>